<gene>
    <name evidence="1" type="ORF">K8V01_04250</name>
</gene>
<reference evidence="1" key="2">
    <citation type="submission" date="2021-09" db="EMBL/GenBank/DDBJ databases">
        <authorList>
            <person name="Gilroy R."/>
        </authorList>
    </citation>
    <scope>NUCLEOTIDE SEQUENCE</scope>
    <source>
        <strain evidence="1">CHK179-5677</strain>
    </source>
</reference>
<reference evidence="1" key="1">
    <citation type="journal article" date="2021" name="PeerJ">
        <title>Extensive microbial diversity within the chicken gut microbiome revealed by metagenomics and culture.</title>
        <authorList>
            <person name="Gilroy R."/>
            <person name="Ravi A."/>
            <person name="Getino M."/>
            <person name="Pursley I."/>
            <person name="Horton D.L."/>
            <person name="Alikhan N.F."/>
            <person name="Baker D."/>
            <person name="Gharbi K."/>
            <person name="Hall N."/>
            <person name="Watson M."/>
            <person name="Adriaenssens E.M."/>
            <person name="Foster-Nyarko E."/>
            <person name="Jarju S."/>
            <person name="Secka A."/>
            <person name="Antonio M."/>
            <person name="Oren A."/>
            <person name="Chaudhuri R.R."/>
            <person name="La Ragione R."/>
            <person name="Hildebrand F."/>
            <person name="Pallen M.J."/>
        </authorList>
    </citation>
    <scope>NUCLEOTIDE SEQUENCE</scope>
    <source>
        <strain evidence="1">CHK179-5677</strain>
    </source>
</reference>
<accession>A0A921MLD4</accession>
<dbReference type="EMBL" id="DYUC01000036">
    <property type="protein sequence ID" value="HJG86221.1"/>
    <property type="molecule type" value="Genomic_DNA"/>
</dbReference>
<evidence type="ECO:0000313" key="1">
    <source>
        <dbReference type="EMBL" id="HJG86221.1"/>
    </source>
</evidence>
<proteinExistence type="predicted"/>
<sequence>MLSSAYKRPQTRKGGHEWWKYVHDEYHDCVLCLEFQALIYRTANRDGYREYKSAPKLCSSCLTRHL</sequence>
<dbReference type="RefSeq" id="WP_295370408.1">
    <property type="nucleotide sequence ID" value="NZ_DYUC01000036.1"/>
</dbReference>
<dbReference type="Proteomes" id="UP000760668">
    <property type="component" value="Unassembled WGS sequence"/>
</dbReference>
<evidence type="ECO:0000313" key="2">
    <source>
        <dbReference type="Proteomes" id="UP000760668"/>
    </source>
</evidence>
<dbReference type="AlphaFoldDB" id="A0A921MLD4"/>
<name>A0A921MLD4_9FIRM</name>
<organism evidence="1 2">
    <name type="scientific">Pseudoflavonifractor capillosus</name>
    <dbReference type="NCBI Taxonomy" id="106588"/>
    <lineage>
        <taxon>Bacteria</taxon>
        <taxon>Bacillati</taxon>
        <taxon>Bacillota</taxon>
        <taxon>Clostridia</taxon>
        <taxon>Eubacteriales</taxon>
        <taxon>Oscillospiraceae</taxon>
        <taxon>Pseudoflavonifractor</taxon>
    </lineage>
</organism>
<protein>
    <submittedName>
        <fullName evidence="1">Uncharacterized protein</fullName>
    </submittedName>
</protein>
<comment type="caution">
    <text evidence="1">The sequence shown here is derived from an EMBL/GenBank/DDBJ whole genome shotgun (WGS) entry which is preliminary data.</text>
</comment>